<evidence type="ECO:0000256" key="7">
    <source>
        <dbReference type="ARBA" id="ARBA00023136"/>
    </source>
</evidence>
<sequence>MLLNILILALAATTNALTLDTTSQDSICSAATLITNGIMDYYEGIRYGGVVGMFQAPYYWWEAGEVFGGMLDTWYFCQNDTYEKILYDALIAQKGDDNDYIPTNQSSTEGNDDQAFWGFAVLGAAERNFTNPTGDDDSESWISYAQAVYTTMWARWDTENCGGGLRWQIFSLNTGYDYKNTISNASLFHIAARLARYTQNDTYVTVAEEVHDWLRDVNFVTLNGDSYSVYDGANIGTNNCSTISTSEWTYSYGLLLAGSAYLYNYTEDETWLTEVGRYYNGISIFLNSSSDPIIYERQCEVSGTCNNDQRSFKSIFSRCLGLTAKLVPDYHDQIMTIITASAKGAAISCSGGSDGHTCGQNWGYGSWDGWYGLGEQISALEVMQNLLIDEFDAPYTMEKGGSSNIDYSSGQDATTSTNVNEITVIKKDKVGAGIVTAIVSFVLIGLGVWMIF</sequence>
<dbReference type="GO" id="GO:0009272">
    <property type="term" value="P:fungal-type cell wall biogenesis"/>
    <property type="evidence" value="ECO:0007669"/>
    <property type="project" value="TreeGrafter"/>
</dbReference>
<reference evidence="15" key="1">
    <citation type="submission" date="2016-04" db="EMBL/GenBank/DDBJ databases">
        <title>Comparative genomics of biotechnologically important yeasts.</title>
        <authorList>
            <consortium name="DOE Joint Genome Institute"/>
            <person name="Riley R."/>
            <person name="Haridas S."/>
            <person name="Wolfe K.H."/>
            <person name="Lopes M.R."/>
            <person name="Hittinger C.T."/>
            <person name="Goker M."/>
            <person name="Salamov A."/>
            <person name="Wisecaver J."/>
            <person name="Long T.M."/>
            <person name="Aerts A.L."/>
            <person name="Barry K."/>
            <person name="Choi C."/>
            <person name="Clum A."/>
            <person name="Coughlan A.Y."/>
            <person name="Deshpande S."/>
            <person name="Douglass A.P."/>
            <person name="Hanson S.J."/>
            <person name="Klenk H.-P."/>
            <person name="Labutti K."/>
            <person name="Lapidus A."/>
            <person name="Lindquist E."/>
            <person name="Lipzen A."/>
            <person name="Meier-Kolthoff J.P."/>
            <person name="Ohm R.A."/>
            <person name="Otillar R.P."/>
            <person name="Pangilinan J."/>
            <person name="Peng Y."/>
            <person name="Rokas A."/>
            <person name="Rosa C.A."/>
            <person name="Scheuner C."/>
            <person name="Sibirny A.A."/>
            <person name="Slot J.C."/>
            <person name="Stielow J.B."/>
            <person name="Sun H."/>
            <person name="Kurtzman C.P."/>
            <person name="Blackwell M."/>
            <person name="Grigoriev I.V."/>
            <person name="Jeffries T.W."/>
        </authorList>
    </citation>
    <scope>NUCLEOTIDE SEQUENCE [LARGE SCALE GENOMIC DNA]</scope>
    <source>
        <strain evidence="15">NRRL YB-2248</strain>
    </source>
</reference>
<keyword evidence="8" id="KW-0325">Glycoprotein</keyword>
<evidence type="ECO:0000313" key="14">
    <source>
        <dbReference type="EMBL" id="ODV85600.1"/>
    </source>
</evidence>
<dbReference type="FunFam" id="1.50.10.20:FF:000006">
    <property type="entry name" value="Mannan endo-1,6-alpha-mannosidase"/>
    <property type="match status" value="1"/>
</dbReference>
<comment type="catalytic activity">
    <reaction evidence="1 11">
        <text>Random hydrolysis of (1-&gt;6)-alpha-D-mannosidic linkages in unbranched (1-&gt;6)-mannans.</text>
        <dbReference type="EC" id="3.2.1.101"/>
    </reaction>
</comment>
<keyword evidence="5 13" id="KW-0732">Signal</keyword>
<evidence type="ECO:0000256" key="11">
    <source>
        <dbReference type="PIRNR" id="PIRNR016302"/>
    </source>
</evidence>
<dbReference type="Gene3D" id="1.50.10.20">
    <property type="match status" value="1"/>
</dbReference>
<name>A0A1E4T1I6_9ASCO</name>
<evidence type="ECO:0000256" key="12">
    <source>
        <dbReference type="SAM" id="Phobius"/>
    </source>
</evidence>
<evidence type="ECO:0000256" key="4">
    <source>
        <dbReference type="ARBA" id="ARBA00012350"/>
    </source>
</evidence>
<dbReference type="InterPro" id="IPR005198">
    <property type="entry name" value="Glyco_hydro_76"/>
</dbReference>
<keyword evidence="7 12" id="KW-0472">Membrane</keyword>
<dbReference type="GO" id="GO:0007117">
    <property type="term" value="P:budding cell bud growth"/>
    <property type="evidence" value="ECO:0007669"/>
    <property type="project" value="TreeGrafter"/>
</dbReference>
<dbReference type="SUPFAM" id="SSF48208">
    <property type="entry name" value="Six-hairpin glycosidases"/>
    <property type="match status" value="1"/>
</dbReference>
<keyword evidence="6 11" id="KW-0378">Hydrolase</keyword>
<dbReference type="GO" id="GO:0016052">
    <property type="term" value="P:carbohydrate catabolic process"/>
    <property type="evidence" value="ECO:0007669"/>
    <property type="project" value="InterPro"/>
</dbReference>
<evidence type="ECO:0000256" key="13">
    <source>
        <dbReference type="SAM" id="SignalP"/>
    </source>
</evidence>
<evidence type="ECO:0000256" key="1">
    <source>
        <dbReference type="ARBA" id="ARBA00001452"/>
    </source>
</evidence>
<evidence type="ECO:0000256" key="2">
    <source>
        <dbReference type="ARBA" id="ARBA00004308"/>
    </source>
</evidence>
<evidence type="ECO:0000256" key="3">
    <source>
        <dbReference type="ARBA" id="ARBA00009699"/>
    </source>
</evidence>
<dbReference type="Proteomes" id="UP000094801">
    <property type="component" value="Unassembled WGS sequence"/>
</dbReference>
<dbReference type="EC" id="3.2.1.101" evidence="4 11"/>
<evidence type="ECO:0000313" key="15">
    <source>
        <dbReference type="Proteomes" id="UP000094801"/>
    </source>
</evidence>
<dbReference type="EMBL" id="KV453852">
    <property type="protein sequence ID" value="ODV85600.1"/>
    <property type="molecule type" value="Genomic_DNA"/>
</dbReference>
<comment type="similarity">
    <text evidence="3 11">Belongs to the glycosyl hydrolase 76 family.</text>
</comment>
<evidence type="ECO:0000256" key="8">
    <source>
        <dbReference type="ARBA" id="ARBA00023180"/>
    </source>
</evidence>
<organism evidence="14 15">
    <name type="scientific">[Candida] arabinofermentans NRRL YB-2248</name>
    <dbReference type="NCBI Taxonomy" id="983967"/>
    <lineage>
        <taxon>Eukaryota</taxon>
        <taxon>Fungi</taxon>
        <taxon>Dikarya</taxon>
        <taxon>Ascomycota</taxon>
        <taxon>Saccharomycotina</taxon>
        <taxon>Pichiomycetes</taxon>
        <taxon>Pichiales</taxon>
        <taxon>Pichiaceae</taxon>
        <taxon>Ogataea</taxon>
        <taxon>Ogataea/Candida clade</taxon>
    </lineage>
</organism>
<feature type="transmembrane region" description="Helical" evidence="12">
    <location>
        <begin position="430"/>
        <end position="451"/>
    </location>
</feature>
<accession>A0A1E4T1I6</accession>
<keyword evidence="10" id="KW-0961">Cell wall biogenesis/degradation</keyword>
<dbReference type="InterPro" id="IPR014480">
    <property type="entry name" value="Mannan-1_6-alpha_mannosidase"/>
</dbReference>
<evidence type="ECO:0000256" key="9">
    <source>
        <dbReference type="ARBA" id="ARBA00023295"/>
    </source>
</evidence>
<dbReference type="AlphaFoldDB" id="A0A1E4T1I6"/>
<protein>
    <recommendedName>
        <fullName evidence="4 11">Mannan endo-1,6-alpha-mannosidase</fullName>
        <ecNumber evidence="4 11">3.2.1.101</ecNumber>
    </recommendedName>
</protein>
<feature type="chain" id="PRO_5009163062" description="Mannan endo-1,6-alpha-mannosidase" evidence="13">
    <location>
        <begin position="17"/>
        <end position="452"/>
    </location>
</feature>
<evidence type="ECO:0000256" key="5">
    <source>
        <dbReference type="ARBA" id="ARBA00022729"/>
    </source>
</evidence>
<dbReference type="PANTHER" id="PTHR12145:SF21">
    <property type="entry name" value="MANNAN ENDO-1,6-ALPHA-MANNOSIDASE DFG5"/>
    <property type="match status" value="1"/>
</dbReference>
<dbReference type="GO" id="GO:0008496">
    <property type="term" value="F:mannan endo-1,6-alpha-mannosidase activity"/>
    <property type="evidence" value="ECO:0007669"/>
    <property type="project" value="UniProtKB-UniRule"/>
</dbReference>
<keyword evidence="15" id="KW-1185">Reference proteome</keyword>
<keyword evidence="12" id="KW-0812">Transmembrane</keyword>
<evidence type="ECO:0000256" key="10">
    <source>
        <dbReference type="ARBA" id="ARBA00023316"/>
    </source>
</evidence>
<gene>
    <name evidence="14" type="ORF">CANARDRAFT_198833</name>
</gene>
<dbReference type="GO" id="GO:0071555">
    <property type="term" value="P:cell wall organization"/>
    <property type="evidence" value="ECO:0007669"/>
    <property type="project" value="UniProtKB-KW"/>
</dbReference>
<comment type="subcellular location">
    <subcellularLocation>
        <location evidence="2">Endomembrane system</location>
    </subcellularLocation>
</comment>
<dbReference type="Pfam" id="PF03663">
    <property type="entry name" value="Glyco_hydro_76"/>
    <property type="match status" value="1"/>
</dbReference>
<dbReference type="GO" id="GO:0012505">
    <property type="term" value="C:endomembrane system"/>
    <property type="evidence" value="ECO:0007669"/>
    <property type="project" value="UniProtKB-SubCell"/>
</dbReference>
<dbReference type="OrthoDB" id="4187847at2759"/>
<proteinExistence type="inferred from homology"/>
<dbReference type="InterPro" id="IPR008928">
    <property type="entry name" value="6-hairpin_glycosidase_sf"/>
</dbReference>
<keyword evidence="12" id="KW-1133">Transmembrane helix</keyword>
<evidence type="ECO:0000256" key="6">
    <source>
        <dbReference type="ARBA" id="ARBA00022801"/>
    </source>
</evidence>
<feature type="signal peptide" evidence="13">
    <location>
        <begin position="1"/>
        <end position="16"/>
    </location>
</feature>
<dbReference type="PANTHER" id="PTHR12145">
    <property type="entry name" value="MANNAN ENDO-1,6-ALPHA-MANNOSIDASE DCW1"/>
    <property type="match status" value="1"/>
</dbReference>
<dbReference type="PIRSF" id="PIRSF016302">
    <property type="entry name" value="Man_a_manosd"/>
    <property type="match status" value="1"/>
</dbReference>
<dbReference type="STRING" id="983967.A0A1E4T1I6"/>
<keyword evidence="9 11" id="KW-0326">Glycosidase</keyword>